<evidence type="ECO:0000313" key="1">
    <source>
        <dbReference type="EMBL" id="CEF89303.1"/>
    </source>
</evidence>
<organism evidence="1 2">
    <name type="scientific">Pseudomonas phage vB_PaeP_PAO1_Ab05</name>
    <dbReference type="NCBI Taxonomy" id="1548902"/>
    <lineage>
        <taxon>Viruses</taxon>
        <taxon>Duplodnaviria</taxon>
        <taxon>Heunggongvirae</taxon>
        <taxon>Uroviricota</taxon>
        <taxon>Caudoviricetes</taxon>
        <taxon>Autographivirales</taxon>
        <taxon>Autoscriptoviridae</taxon>
        <taxon>Krylovirinae</taxon>
        <taxon>Phikmvvirus</taxon>
        <taxon>Phikmvvirus Ab05</taxon>
    </lineage>
</organism>
<accession>A0A0A1IU96</accession>
<dbReference type="Proteomes" id="UP000030229">
    <property type="component" value="Segment"/>
</dbReference>
<reference evidence="1 2" key="1">
    <citation type="journal article" date="2015" name="PLoS ONE">
        <title>Investigation of a Large Collection of Pseudomonas aeruginosa Bacteriophages Collected from a Single Environmental Source in Abidjan, Cote d'Ivoire.</title>
        <authorList>
            <person name="Essoh C."/>
            <person name="Latino L."/>
            <person name="Midoux C."/>
            <person name="Blouin Y."/>
            <person name="Loukou G."/>
            <person name="Nguetta S.P."/>
            <person name="Lathro S."/>
            <person name="Cablanmian A."/>
            <person name="Kouassi A.K."/>
            <person name="Vergnaud G."/>
            <person name="Pourcel C."/>
        </authorList>
    </citation>
    <scope>NUCLEOTIDE SEQUENCE [LARGE SCALE GENOMIC DNA]</scope>
    <source>
        <strain evidence="1">Ab05</strain>
    </source>
</reference>
<dbReference type="RefSeq" id="YP_009125740.1">
    <property type="nucleotide sequence ID" value="NC_026602.1"/>
</dbReference>
<proteinExistence type="predicted"/>
<keyword evidence="2" id="KW-1185">Reference proteome</keyword>
<dbReference type="EMBL" id="LN610574">
    <property type="protein sequence ID" value="CEF89303.1"/>
    <property type="molecule type" value="Genomic_DNA"/>
</dbReference>
<sequence length="1337" mass="144114">MAKQFKGRMTPKYPLDQAQLDEAQVQGQLDAVPTVGFDALTGGEIGERNVAAGQRANARELERIVADQELPALDRASALWNQSTLVGRWGDALQLDADLAANSTGEVDPNFDAGTYGVQALQAAGIQPTDNYLQIMARAGNAEDAAYLLSRIQRYEQDEQIVRDNPYWNFAAGMLDPAALAVDAVTFGAGRALRLGRAGMAAAGGAGLVGYVAGLDAAGADVDAGTYIVAGALGAGVGALLGSGAGRIAAEAPTQPHVPEVSAPTVGLPEVAMTAEEAAARGFKAGDVVDLLDEGTVLSRVSARVEQAEIPAIPRRDTTFGDELNSLSGRKLSEVVDHLKTHAEVPKPLQGIAAKVADTLKTLEGLGQRTAFRVVQGGDTASSAFLKPGTAGLHSTQGLDTLVQVRGSTAAGRVGTNPVTVLHEAVHAATVGVMNAALRNPGAMSPKVAQAMQTLENVRGNVLNALKQDRAAGRQLSEFEETLLAGNSNTLANVKELVAWGLTDTRFQRTLNRLRYSDGGPGLWSRFVEGIRTLLGLRSDADTALSRVLAASETIMEAMPGYTKAQAKWANKGAPVTEEASLETIVRSTRERAREGAGFVNRFFSEADLLAQPGEGARRLLSRLIDDPVRRDGFSTNDNAASYLRRYRNEFEGYVKSYDEMMAKAMAEQGVGLTARALNSRRAMAVRDQLNEQVTRELLRRDREWTAYGSVRVDPNLPPTIKALADRSDEIHGLMGQRAREAGVRGFENFAPRPGYFHRSWNWSKMAQMDEAAPGLARRAISEAVFRGIPGLERADADTIAQAIVQRARDRATGIRSEFMGAMGVADTAFIRQALEEANVSQVKFDSIMAKIEQKQSDQGTVKYGKGRLSLDMTAEINHNGTVYRVQDLIDRDLDRLMENYAGSMSGRSALARAGMPGDSEIEAFIREYQREAVHLGTDKVQELTGQLRGVFGDFTGNVPREHQLGPIAQRARGLTSATMLGFSGVYQLAELATMAHRQGVFNVMKAMLNSRLGDFVGAMRRNPDLADEMQTVLGLNLANDIRMKPWKRQFDTFLASQDTFMDRFLHAGKQAVPVLNGMKFIHNWQSRMNANLTLNKVARAAQGDEAALRVLQQYGKDVDWTPVLARVRGYVTYRGRNAQSMNWGAWSQADVNTVMNTALRIMDDSLLYGRVGQNSGFARSPVGQILGQFRSFVAFAHNKLLRGTYENSGVLGVASLLAFQYPLTALMMGAKAAINGKFDTSDEGIRKMAIDGIGYTAGLGFTADMWGVVTGHSRMSAPVFGLAEHSNEVFRGVRDLVTGDDPAAATGDIVNGAAGALPFVNVFPATKLLLESIKGE</sequence>
<evidence type="ECO:0000313" key="2">
    <source>
        <dbReference type="Proteomes" id="UP000030229"/>
    </source>
</evidence>
<dbReference type="KEGG" id="vg:23680642"/>
<gene>
    <name evidence="1" type="primary">ORF42</name>
</gene>
<dbReference type="GeneID" id="23680642"/>
<name>A0A0A1IU96_9CAUD</name>
<protein>
    <submittedName>
        <fullName evidence="1">Putative internal (Core) protein</fullName>
    </submittedName>
</protein>